<dbReference type="Proteomes" id="UP000069443">
    <property type="component" value="Unassembled WGS sequence"/>
</dbReference>
<keyword evidence="5" id="KW-1185">Reference proteome</keyword>
<accession>A0A100WJD7</accession>
<protein>
    <submittedName>
        <fullName evidence="4">Ureidoglycolate lyase</fullName>
    </submittedName>
</protein>
<keyword evidence="2" id="KW-0479">Metal-binding</keyword>
<keyword evidence="4" id="KW-0456">Lyase</keyword>
<dbReference type="AlphaFoldDB" id="A0A100WJD7"/>
<dbReference type="STRING" id="228230.RMCC_6146"/>
<name>A0A100WJD7_MYCCR</name>
<organism evidence="4 5">
    <name type="scientific">Mycolicibacterium canariasense</name>
    <name type="common">Mycobacterium canariasense</name>
    <dbReference type="NCBI Taxonomy" id="228230"/>
    <lineage>
        <taxon>Bacteria</taxon>
        <taxon>Bacillati</taxon>
        <taxon>Actinomycetota</taxon>
        <taxon>Actinomycetes</taxon>
        <taxon>Mycobacteriales</taxon>
        <taxon>Mycobacteriaceae</taxon>
        <taxon>Mycolicibacterium</taxon>
    </lineage>
</organism>
<dbReference type="EMBL" id="BCSY01000129">
    <property type="protein sequence ID" value="GAS99181.1"/>
    <property type="molecule type" value="Genomic_DNA"/>
</dbReference>
<dbReference type="PANTHER" id="PTHR42796">
    <property type="entry name" value="FUMARYLACETOACETATE HYDROLASE DOMAIN-CONTAINING PROTEIN 2A-RELATED"/>
    <property type="match status" value="1"/>
</dbReference>
<dbReference type="Gene3D" id="3.90.850.10">
    <property type="entry name" value="Fumarylacetoacetase-like, C-terminal domain"/>
    <property type="match status" value="1"/>
</dbReference>
<evidence type="ECO:0000256" key="1">
    <source>
        <dbReference type="ARBA" id="ARBA00010211"/>
    </source>
</evidence>
<evidence type="ECO:0000313" key="4">
    <source>
        <dbReference type="EMBL" id="GAS99181.1"/>
    </source>
</evidence>
<reference evidence="5" key="2">
    <citation type="submission" date="2016-02" db="EMBL/GenBank/DDBJ databases">
        <title>Draft genome sequence of five rapidly growing Mycobacterium species.</title>
        <authorList>
            <person name="Katahira K."/>
            <person name="Gotou Y."/>
            <person name="Iida K."/>
            <person name="Ogura Y."/>
            <person name="Hayashi T."/>
        </authorList>
    </citation>
    <scope>NUCLEOTIDE SEQUENCE [LARGE SCALE GENOMIC DNA]</scope>
    <source>
        <strain evidence="5">JCM15298</strain>
    </source>
</reference>
<comment type="caution">
    <text evidence="4">The sequence shown here is derived from an EMBL/GenBank/DDBJ whole genome shotgun (WGS) entry which is preliminary data.</text>
</comment>
<dbReference type="InterPro" id="IPR051121">
    <property type="entry name" value="FAH"/>
</dbReference>
<reference evidence="5" key="1">
    <citation type="journal article" date="2016" name="Genome Announc.">
        <title>Draft Genome Sequences of Five Rapidly Growing Mycobacterium Species, M. thermoresistibile, M. fortuitum subsp. acetamidolyticum, M. canariasense, M. brisbanense, and M. novocastrense.</title>
        <authorList>
            <person name="Katahira K."/>
            <person name="Ogura Y."/>
            <person name="Gotoh Y."/>
            <person name="Hayashi T."/>
        </authorList>
    </citation>
    <scope>NUCLEOTIDE SEQUENCE [LARGE SCALE GENOMIC DNA]</scope>
    <source>
        <strain evidence="5">JCM15298</strain>
    </source>
</reference>
<feature type="domain" description="Fumarylacetoacetase-like C-terminal" evidence="3">
    <location>
        <begin position="71"/>
        <end position="280"/>
    </location>
</feature>
<evidence type="ECO:0000259" key="3">
    <source>
        <dbReference type="Pfam" id="PF01557"/>
    </source>
</evidence>
<gene>
    <name evidence="4" type="ORF">RMCC_6146</name>
</gene>
<dbReference type="SUPFAM" id="SSF56529">
    <property type="entry name" value="FAH"/>
    <property type="match status" value="1"/>
</dbReference>
<dbReference type="Pfam" id="PF01557">
    <property type="entry name" value="FAA_hydrolase"/>
    <property type="match status" value="1"/>
</dbReference>
<evidence type="ECO:0000256" key="2">
    <source>
        <dbReference type="ARBA" id="ARBA00022723"/>
    </source>
</evidence>
<dbReference type="GO" id="GO:0046872">
    <property type="term" value="F:metal ion binding"/>
    <property type="evidence" value="ECO:0007669"/>
    <property type="project" value="UniProtKB-KW"/>
</dbReference>
<dbReference type="InterPro" id="IPR036663">
    <property type="entry name" value="Fumarylacetoacetase_C_sf"/>
</dbReference>
<dbReference type="GO" id="GO:0016829">
    <property type="term" value="F:lyase activity"/>
    <property type="evidence" value="ECO:0007669"/>
    <property type="project" value="UniProtKB-KW"/>
</dbReference>
<dbReference type="GO" id="GO:0044281">
    <property type="term" value="P:small molecule metabolic process"/>
    <property type="evidence" value="ECO:0007669"/>
    <property type="project" value="UniProtKB-ARBA"/>
</dbReference>
<dbReference type="PANTHER" id="PTHR42796:SF4">
    <property type="entry name" value="FUMARYLACETOACETATE HYDROLASE DOMAIN-CONTAINING PROTEIN 2A"/>
    <property type="match status" value="1"/>
</dbReference>
<comment type="similarity">
    <text evidence="1">Belongs to the FAH family.</text>
</comment>
<sequence>MQIGSLVTLFAQTARGVARLAGEDLCLLDLAASLDELIRCGQLDRAAEASVREVVAAETMPTLAPVRRPGKICIVGLNYAGHAREVGADIPSRPRFHFAAGSAVSNPGDPIVLPELAAEEVDYEGEVALIIGKRACHVTVDQAWRHVAGLTAANDVSARDVQLGRHGHVGRANVPVAKSFDTFKPLGPYMLGTEDMEAGKPLILRTFVDDELRQQASTADMIFGFDELIAEISRYVTLEPADVIFTGTPAGVAENTGKFLKSGQTVHVEIGGVGTLSNPVCRTA</sequence>
<evidence type="ECO:0000313" key="5">
    <source>
        <dbReference type="Proteomes" id="UP000069443"/>
    </source>
</evidence>
<proteinExistence type="inferred from homology"/>
<dbReference type="InterPro" id="IPR011234">
    <property type="entry name" value="Fumarylacetoacetase-like_C"/>
</dbReference>